<dbReference type="OrthoDB" id="10059102at2759"/>
<dbReference type="CDD" id="cd00190">
    <property type="entry name" value="Tryp_SPc"/>
    <property type="match status" value="1"/>
</dbReference>
<dbReference type="InterPro" id="IPR018114">
    <property type="entry name" value="TRYPSIN_HIS"/>
</dbReference>
<dbReference type="Proteomes" id="UP000515158">
    <property type="component" value="Unplaced"/>
</dbReference>
<dbReference type="InterPro" id="IPR043504">
    <property type="entry name" value="Peptidase_S1_PA_chymotrypsin"/>
</dbReference>
<keyword evidence="4" id="KW-0720">Serine protease</keyword>
<evidence type="ECO:0000256" key="1">
    <source>
        <dbReference type="ARBA" id="ARBA00007664"/>
    </source>
</evidence>
<dbReference type="PROSITE" id="PS00134">
    <property type="entry name" value="TRYPSIN_HIS"/>
    <property type="match status" value="1"/>
</dbReference>
<dbReference type="SMART" id="SM00020">
    <property type="entry name" value="Tryp_SPc"/>
    <property type="match status" value="1"/>
</dbReference>
<reference evidence="9" key="1">
    <citation type="submission" date="2025-08" db="UniProtKB">
        <authorList>
            <consortium name="RefSeq"/>
        </authorList>
    </citation>
    <scope>IDENTIFICATION</scope>
    <source>
        <tissue evidence="9">Total insect</tissue>
    </source>
</reference>
<keyword evidence="3" id="KW-0378">Hydrolase</keyword>
<protein>
    <submittedName>
        <fullName evidence="9">Trypsin beta-like</fullName>
    </submittedName>
</protein>
<dbReference type="PRINTS" id="PR00722">
    <property type="entry name" value="CHYMOTRYPSIN"/>
</dbReference>
<feature type="chain" id="PRO_5027536326" evidence="6">
    <location>
        <begin position="26"/>
        <end position="275"/>
    </location>
</feature>
<dbReference type="PANTHER" id="PTHR24276">
    <property type="entry name" value="POLYSERASE-RELATED"/>
    <property type="match status" value="1"/>
</dbReference>
<evidence type="ECO:0000259" key="7">
    <source>
        <dbReference type="PROSITE" id="PS50240"/>
    </source>
</evidence>
<organism evidence="9">
    <name type="scientific">Thrips palmi</name>
    <name type="common">Melon thrips</name>
    <dbReference type="NCBI Taxonomy" id="161013"/>
    <lineage>
        <taxon>Eukaryota</taxon>
        <taxon>Metazoa</taxon>
        <taxon>Ecdysozoa</taxon>
        <taxon>Arthropoda</taxon>
        <taxon>Hexapoda</taxon>
        <taxon>Insecta</taxon>
        <taxon>Pterygota</taxon>
        <taxon>Neoptera</taxon>
        <taxon>Paraneoptera</taxon>
        <taxon>Thysanoptera</taxon>
        <taxon>Terebrantia</taxon>
        <taxon>Thripoidea</taxon>
        <taxon>Thripidae</taxon>
        <taxon>Thrips</taxon>
    </lineage>
</organism>
<keyword evidence="6" id="KW-0732">Signal</keyword>
<keyword evidence="2" id="KW-0645">Protease</keyword>
<dbReference type="KEGG" id="tpal:117646950"/>
<evidence type="ECO:0000256" key="3">
    <source>
        <dbReference type="ARBA" id="ARBA00022801"/>
    </source>
</evidence>
<evidence type="ECO:0000256" key="4">
    <source>
        <dbReference type="ARBA" id="ARBA00022825"/>
    </source>
</evidence>
<comment type="similarity">
    <text evidence="1">Belongs to the peptidase S1 family.</text>
</comment>
<dbReference type="InterPro" id="IPR001314">
    <property type="entry name" value="Peptidase_S1A"/>
</dbReference>
<dbReference type="InterPro" id="IPR009003">
    <property type="entry name" value="Peptidase_S1_PA"/>
</dbReference>
<dbReference type="InterPro" id="IPR050430">
    <property type="entry name" value="Peptidase_S1"/>
</dbReference>
<dbReference type="Gene3D" id="2.40.10.10">
    <property type="entry name" value="Trypsin-like serine proteases"/>
    <property type="match status" value="2"/>
</dbReference>
<dbReference type="PANTHER" id="PTHR24276:SF98">
    <property type="entry name" value="FI18310P1-RELATED"/>
    <property type="match status" value="1"/>
</dbReference>
<dbReference type="Pfam" id="PF00089">
    <property type="entry name" value="Trypsin"/>
    <property type="match status" value="1"/>
</dbReference>
<dbReference type="InterPro" id="IPR001254">
    <property type="entry name" value="Trypsin_dom"/>
</dbReference>
<gene>
    <name evidence="9" type="primary">LOC117646950</name>
</gene>
<dbReference type="RefSeq" id="XP_034244233.1">
    <property type="nucleotide sequence ID" value="XM_034388342.1"/>
</dbReference>
<evidence type="ECO:0000256" key="2">
    <source>
        <dbReference type="ARBA" id="ARBA00022670"/>
    </source>
</evidence>
<accession>A0A6P8YVU9</accession>
<dbReference type="SUPFAM" id="SSF50494">
    <property type="entry name" value="Trypsin-like serine proteases"/>
    <property type="match status" value="1"/>
</dbReference>
<evidence type="ECO:0000256" key="5">
    <source>
        <dbReference type="ARBA" id="ARBA00023157"/>
    </source>
</evidence>
<keyword evidence="8" id="KW-1185">Reference proteome</keyword>
<keyword evidence="5" id="KW-1015">Disulfide bond</keyword>
<evidence type="ECO:0000256" key="6">
    <source>
        <dbReference type="SAM" id="SignalP"/>
    </source>
</evidence>
<evidence type="ECO:0000313" key="8">
    <source>
        <dbReference type="Proteomes" id="UP000515158"/>
    </source>
</evidence>
<evidence type="ECO:0000313" key="9">
    <source>
        <dbReference type="RefSeq" id="XP_034244233.1"/>
    </source>
</evidence>
<name>A0A6P8YVU9_THRPL</name>
<dbReference type="GO" id="GO:0006508">
    <property type="term" value="P:proteolysis"/>
    <property type="evidence" value="ECO:0007669"/>
    <property type="project" value="UniProtKB-KW"/>
</dbReference>
<dbReference type="GO" id="GO:0004252">
    <property type="term" value="F:serine-type endopeptidase activity"/>
    <property type="evidence" value="ECO:0007669"/>
    <property type="project" value="InterPro"/>
</dbReference>
<dbReference type="PROSITE" id="PS50240">
    <property type="entry name" value="TRYPSIN_DOM"/>
    <property type="match status" value="1"/>
</dbReference>
<dbReference type="InParanoid" id="A0A6P8YVU9"/>
<dbReference type="FunFam" id="2.40.10.10:FF:000034">
    <property type="entry name" value="Eupolytin"/>
    <property type="match status" value="1"/>
</dbReference>
<dbReference type="GeneID" id="117646950"/>
<sequence length="275" mass="28528">MSPCLPVCLCLLLAAAAALPSGVPALETGLEIIGGDTADIKSVPYQVSIELKKAHHCGGSVLSNKWILTAAHCVYGHPVSSLGVRAGTDKLQMGGSLVAVRAASVHPKYVHGIYDSDVAVLELASALSLGATIKPVVLPPSGKEPQTNIPVVVSGWGLTTPQKRMLWRHRSAASPAALLGPNLPTQLRKVTVRVVSRTTCHSSYNAVLTSRMICAAAPGKDACTYDSGGPLVDGSGVQVGIVSFGHGCAQAQYPGVYTHVGSPDVRSFIKSKTHL</sequence>
<dbReference type="AlphaFoldDB" id="A0A6P8YVU9"/>
<feature type="domain" description="Peptidase S1" evidence="7">
    <location>
        <begin position="32"/>
        <end position="274"/>
    </location>
</feature>
<feature type="signal peptide" evidence="6">
    <location>
        <begin position="1"/>
        <end position="25"/>
    </location>
</feature>
<proteinExistence type="inferred from homology"/>